<sequence>MWRPRGWAVGAVVGVLVVVAGAAGPASADDTGSTGDYACWSDLGSGLSLCVDEGVDLVDAVAQEYGVNLVVPDGDIPGSTAPSARLGSDAGARSTTSTVISVIYDNTSYGGGSYALSIASGCGWGYSSLAALGWNDRASSYRSFNGCTSALFANEGYSGASTGYVGSAASLGAMNDKGSSWSVH</sequence>
<reference evidence="2 3" key="1">
    <citation type="submission" date="2018-05" db="EMBL/GenBank/DDBJ databases">
        <title>Genetic diversity of glacier-inhabiting Cryobacterium bacteria in China and description of Cryobacterium mengkeensis sp. nov. and Arthrobacter glacialis sp. nov.</title>
        <authorList>
            <person name="Liu Q."/>
            <person name="Xin Y.-H."/>
        </authorList>
    </citation>
    <scope>NUCLEOTIDE SEQUENCE [LARGE SCALE GENOMIC DNA]</scope>
    <source>
        <strain evidence="2 3">SK-1</strain>
    </source>
</reference>
<evidence type="ECO:0008006" key="4">
    <source>
        <dbReference type="Google" id="ProtNLM"/>
    </source>
</evidence>
<dbReference type="Proteomes" id="UP000246722">
    <property type="component" value="Unassembled WGS sequence"/>
</dbReference>
<protein>
    <recommendedName>
        <fullName evidence="4">Peptidase inhibitor family I36</fullName>
    </recommendedName>
</protein>
<evidence type="ECO:0000256" key="1">
    <source>
        <dbReference type="SAM" id="SignalP"/>
    </source>
</evidence>
<evidence type="ECO:0000313" key="3">
    <source>
        <dbReference type="Proteomes" id="UP000246722"/>
    </source>
</evidence>
<dbReference type="Gene3D" id="2.60.20.10">
    <property type="entry name" value="Crystallins"/>
    <property type="match status" value="1"/>
</dbReference>
<dbReference type="EMBL" id="QHLY01000012">
    <property type="protein sequence ID" value="PXA67737.1"/>
    <property type="molecule type" value="Genomic_DNA"/>
</dbReference>
<evidence type="ECO:0000313" key="2">
    <source>
        <dbReference type="EMBL" id="PXA67737.1"/>
    </source>
</evidence>
<feature type="signal peptide" evidence="1">
    <location>
        <begin position="1"/>
        <end position="28"/>
    </location>
</feature>
<name>A0A317ZUB2_9MICO</name>
<dbReference type="SUPFAM" id="SSF49695">
    <property type="entry name" value="gamma-Crystallin-like"/>
    <property type="match status" value="1"/>
</dbReference>
<proteinExistence type="predicted"/>
<organism evidence="2 3">
    <name type="scientific">Cryobacterium arcticum</name>
    <dbReference type="NCBI Taxonomy" id="670052"/>
    <lineage>
        <taxon>Bacteria</taxon>
        <taxon>Bacillati</taxon>
        <taxon>Actinomycetota</taxon>
        <taxon>Actinomycetes</taxon>
        <taxon>Micrococcales</taxon>
        <taxon>Microbacteriaceae</taxon>
        <taxon>Cryobacterium</taxon>
    </lineage>
</organism>
<dbReference type="AlphaFoldDB" id="A0A317ZUB2"/>
<comment type="caution">
    <text evidence="2">The sequence shown here is derived from an EMBL/GenBank/DDBJ whole genome shotgun (WGS) entry which is preliminary data.</text>
</comment>
<keyword evidence="3" id="KW-1185">Reference proteome</keyword>
<gene>
    <name evidence="2" type="ORF">CTB96_13645</name>
</gene>
<keyword evidence="1" id="KW-0732">Signal</keyword>
<dbReference type="InterPro" id="IPR011024">
    <property type="entry name" value="G_crystallin-like"/>
</dbReference>
<feature type="chain" id="PRO_5016429996" description="Peptidase inhibitor family I36" evidence="1">
    <location>
        <begin position="29"/>
        <end position="184"/>
    </location>
</feature>
<accession>A0A317ZUB2</accession>